<dbReference type="OrthoDB" id="5213892at2759"/>
<evidence type="ECO:0000313" key="7">
    <source>
        <dbReference type="RefSeq" id="XP_033581311.1"/>
    </source>
</evidence>
<dbReference type="GeneID" id="54458466"/>
<dbReference type="GO" id="GO:0008270">
    <property type="term" value="F:zinc ion binding"/>
    <property type="evidence" value="ECO:0007669"/>
    <property type="project" value="InterPro"/>
</dbReference>
<evidence type="ECO:0000313" key="5">
    <source>
        <dbReference type="EMBL" id="KAF2814347.1"/>
    </source>
</evidence>
<dbReference type="GO" id="GO:0005634">
    <property type="term" value="C:nucleus"/>
    <property type="evidence" value="ECO:0007669"/>
    <property type="project" value="UniProtKB-SubCell"/>
</dbReference>
<dbReference type="GO" id="GO:0000981">
    <property type="term" value="F:DNA-binding transcription factor activity, RNA polymerase II-specific"/>
    <property type="evidence" value="ECO:0007669"/>
    <property type="project" value="InterPro"/>
</dbReference>
<feature type="compositionally biased region" description="Basic residues" evidence="3">
    <location>
        <begin position="68"/>
        <end position="77"/>
    </location>
</feature>
<dbReference type="SUPFAM" id="SSF57701">
    <property type="entry name" value="Zn2/Cys6 DNA-binding domain"/>
    <property type="match status" value="1"/>
</dbReference>
<dbReference type="Gene3D" id="4.10.240.10">
    <property type="entry name" value="Zn(2)-C6 fungal-type DNA-binding domain"/>
    <property type="match status" value="1"/>
</dbReference>
<dbReference type="Pfam" id="PF11951">
    <property type="entry name" value="Fungal_trans_2"/>
    <property type="match status" value="1"/>
</dbReference>
<dbReference type="InterPro" id="IPR036864">
    <property type="entry name" value="Zn2-C6_fun-type_DNA-bd_sf"/>
</dbReference>
<dbReference type="PROSITE" id="PS00463">
    <property type="entry name" value="ZN2_CY6_FUNGAL_1"/>
    <property type="match status" value="1"/>
</dbReference>
<dbReference type="EMBL" id="MU003695">
    <property type="protein sequence ID" value="KAF2814347.1"/>
    <property type="molecule type" value="Genomic_DNA"/>
</dbReference>
<reference evidence="5 7" key="1">
    <citation type="journal article" date="2020" name="Stud. Mycol.">
        <title>101 Dothideomycetes genomes: a test case for predicting lifestyles and emergence of pathogens.</title>
        <authorList>
            <person name="Haridas S."/>
            <person name="Albert R."/>
            <person name="Binder M."/>
            <person name="Bloem J."/>
            <person name="Labutti K."/>
            <person name="Salamov A."/>
            <person name="Andreopoulos B."/>
            <person name="Baker S."/>
            <person name="Barry K."/>
            <person name="Bills G."/>
            <person name="Bluhm B."/>
            <person name="Cannon C."/>
            <person name="Castanera R."/>
            <person name="Culley D."/>
            <person name="Daum C."/>
            <person name="Ezra D."/>
            <person name="Gonzalez J."/>
            <person name="Henrissat B."/>
            <person name="Kuo A."/>
            <person name="Liang C."/>
            <person name="Lipzen A."/>
            <person name="Lutzoni F."/>
            <person name="Magnuson J."/>
            <person name="Mondo S."/>
            <person name="Nolan M."/>
            <person name="Ohm R."/>
            <person name="Pangilinan J."/>
            <person name="Park H.-J."/>
            <person name="Ramirez L."/>
            <person name="Alfaro M."/>
            <person name="Sun H."/>
            <person name="Tritt A."/>
            <person name="Yoshinaga Y."/>
            <person name="Zwiers L.-H."/>
            <person name="Turgeon B."/>
            <person name="Goodwin S."/>
            <person name="Spatafora J."/>
            <person name="Crous P."/>
            <person name="Grigoriev I."/>
        </authorList>
    </citation>
    <scope>NUCLEOTIDE SEQUENCE</scope>
    <source>
        <strain evidence="5 7">CBS 304.34</strain>
    </source>
</reference>
<reference evidence="7" key="3">
    <citation type="submission" date="2025-04" db="UniProtKB">
        <authorList>
            <consortium name="RefSeq"/>
        </authorList>
    </citation>
    <scope>IDENTIFICATION</scope>
    <source>
        <strain evidence="7">CBS 304.34</strain>
    </source>
</reference>
<feature type="compositionally biased region" description="Low complexity" evidence="3">
    <location>
        <begin position="90"/>
        <end position="106"/>
    </location>
</feature>
<feature type="region of interest" description="Disordered" evidence="3">
    <location>
        <begin position="68"/>
        <end position="111"/>
    </location>
</feature>
<dbReference type="PROSITE" id="PS50048">
    <property type="entry name" value="ZN2_CY6_FUNGAL_2"/>
    <property type="match status" value="1"/>
</dbReference>
<dbReference type="AlphaFoldDB" id="A0A6A6Z291"/>
<dbReference type="Pfam" id="PF00172">
    <property type="entry name" value="Zn_clus"/>
    <property type="match status" value="1"/>
</dbReference>
<gene>
    <name evidence="5 7" type="ORF">BDZ99DRAFT_437239</name>
</gene>
<dbReference type="RefSeq" id="XP_033581311.1">
    <property type="nucleotide sequence ID" value="XM_033717573.1"/>
</dbReference>
<dbReference type="InterPro" id="IPR021858">
    <property type="entry name" value="Fun_TF"/>
</dbReference>
<organism evidence="5">
    <name type="scientific">Mytilinidion resinicola</name>
    <dbReference type="NCBI Taxonomy" id="574789"/>
    <lineage>
        <taxon>Eukaryota</taxon>
        <taxon>Fungi</taxon>
        <taxon>Dikarya</taxon>
        <taxon>Ascomycota</taxon>
        <taxon>Pezizomycotina</taxon>
        <taxon>Dothideomycetes</taxon>
        <taxon>Pleosporomycetidae</taxon>
        <taxon>Mytilinidiales</taxon>
        <taxon>Mytilinidiaceae</taxon>
        <taxon>Mytilinidion</taxon>
    </lineage>
</organism>
<feature type="compositionally biased region" description="Polar residues" evidence="3">
    <location>
        <begin position="79"/>
        <end position="89"/>
    </location>
</feature>
<dbReference type="SMART" id="SM00066">
    <property type="entry name" value="GAL4"/>
    <property type="match status" value="1"/>
</dbReference>
<dbReference type="CDD" id="cd00067">
    <property type="entry name" value="GAL4"/>
    <property type="match status" value="1"/>
</dbReference>
<keyword evidence="6" id="KW-1185">Reference proteome</keyword>
<dbReference type="InterPro" id="IPR001138">
    <property type="entry name" value="Zn2Cys6_DnaBD"/>
</dbReference>
<dbReference type="GO" id="GO:0045944">
    <property type="term" value="P:positive regulation of transcription by RNA polymerase II"/>
    <property type="evidence" value="ECO:0007669"/>
    <property type="project" value="TreeGrafter"/>
</dbReference>
<evidence type="ECO:0000259" key="4">
    <source>
        <dbReference type="PROSITE" id="PS50048"/>
    </source>
</evidence>
<evidence type="ECO:0000256" key="3">
    <source>
        <dbReference type="SAM" id="MobiDB-lite"/>
    </source>
</evidence>
<keyword evidence="2" id="KW-0539">Nucleus</keyword>
<evidence type="ECO:0000256" key="1">
    <source>
        <dbReference type="ARBA" id="ARBA00004123"/>
    </source>
</evidence>
<accession>A0A6A6Z291</accession>
<name>A0A6A6Z291_9PEZI</name>
<evidence type="ECO:0000313" key="6">
    <source>
        <dbReference type="Proteomes" id="UP000504636"/>
    </source>
</evidence>
<sequence>MGEVIRSNAGCWTCRVRRKKCDEIMPVCLNCASLQLPCHGYGPKPIWMDRGARERRVAQELRNLVKTKRNLSLRRRGQSSDASEPSTAGASQKTTTSTEATAPTGSAREHKEVAEQLLNNGRPSILTEPIEHDQAALLMHFFDHVLPLQFPFYNPSIQEGGRGWLLAIITQTKPLYQVALNLASYHQQSVLAKDSAFSCEISLAKLEERHIECIRLLRLHLDKFSCVEEVTTYEEHTQVMVCITFLIGLELFRGDTHDWQLHLQAASAFSSTCREGRRDSISSSPTQSLATVFFFSVITWYDILSCASTGFEPFLPFMNEIRFEKLQGCETWVMAIIAEIAQLNSRKQIQKRTDRLSIVEVEIVKDIRRRLEVGLRRTAAALDEDSMSRTLQVTRIYAHAASVYLHVMVSGPHPAIPEIRQGVSRTMVSIVALTYPHLIRNLMWPVCIAGCMAEDEHASYWRDLISSVSKEKWSFGYPSKVLEIMEECWRLRKTGAVVDWLAAMENLNMRVLLV</sequence>
<dbReference type="PANTHER" id="PTHR37534:SF26">
    <property type="entry name" value="TRANSCRIPTION FACTOR, PUTATIVE-RELATED"/>
    <property type="match status" value="1"/>
</dbReference>
<dbReference type="PANTHER" id="PTHR37534">
    <property type="entry name" value="TRANSCRIPTIONAL ACTIVATOR PROTEIN UGA3"/>
    <property type="match status" value="1"/>
</dbReference>
<dbReference type="GO" id="GO:0000976">
    <property type="term" value="F:transcription cis-regulatory region binding"/>
    <property type="evidence" value="ECO:0007669"/>
    <property type="project" value="TreeGrafter"/>
</dbReference>
<feature type="domain" description="Zn(2)-C6 fungal-type" evidence="4">
    <location>
        <begin position="10"/>
        <end position="38"/>
    </location>
</feature>
<comment type="subcellular location">
    <subcellularLocation>
        <location evidence="1">Nucleus</location>
    </subcellularLocation>
</comment>
<proteinExistence type="predicted"/>
<dbReference type="Proteomes" id="UP000504636">
    <property type="component" value="Unplaced"/>
</dbReference>
<protein>
    <recommendedName>
        <fullName evidence="4">Zn(2)-C6 fungal-type domain-containing protein</fullName>
    </recommendedName>
</protein>
<reference evidence="7" key="2">
    <citation type="submission" date="2020-04" db="EMBL/GenBank/DDBJ databases">
        <authorList>
            <consortium name="NCBI Genome Project"/>
        </authorList>
    </citation>
    <scope>NUCLEOTIDE SEQUENCE</scope>
    <source>
        <strain evidence="7">CBS 304.34</strain>
    </source>
</reference>
<evidence type="ECO:0000256" key="2">
    <source>
        <dbReference type="ARBA" id="ARBA00023242"/>
    </source>
</evidence>